<gene>
    <name evidence="6" type="ORF">JOF28_000949</name>
</gene>
<dbReference type="GO" id="GO:0005524">
    <property type="term" value="F:ATP binding"/>
    <property type="evidence" value="ECO:0007669"/>
    <property type="project" value="UniProtKB-KW"/>
</dbReference>
<reference evidence="6" key="1">
    <citation type="submission" date="2021-02" db="EMBL/GenBank/DDBJ databases">
        <title>Sequencing the genomes of 1000 actinobacteria strains.</title>
        <authorList>
            <person name="Klenk H.-P."/>
        </authorList>
    </citation>
    <scope>NUCLEOTIDE SEQUENCE</scope>
    <source>
        <strain evidence="6">DSM 22850</strain>
    </source>
</reference>
<keyword evidence="3" id="KW-0418">Kinase</keyword>
<accession>A0A940PKQ4</accession>
<dbReference type="EMBL" id="JAFIDA010000001">
    <property type="protein sequence ID" value="MBP1325717.1"/>
    <property type="molecule type" value="Genomic_DNA"/>
</dbReference>
<evidence type="ECO:0000256" key="3">
    <source>
        <dbReference type="ARBA" id="ARBA00022777"/>
    </source>
</evidence>
<feature type="domain" description="Maltokinase N-terminal cap" evidence="5">
    <location>
        <begin position="20"/>
        <end position="102"/>
    </location>
</feature>
<name>A0A940PKQ4_9MICO</name>
<protein>
    <recommendedName>
        <fullName evidence="5">Maltokinase N-terminal cap domain-containing protein</fullName>
    </recommendedName>
</protein>
<evidence type="ECO:0000256" key="4">
    <source>
        <dbReference type="ARBA" id="ARBA00022840"/>
    </source>
</evidence>
<sequence>MSIIYQAKLTPSKYDLIKAWLPSQPWFTGDISRLEPVGSYRFDDPEGEVGCEGHLFTAGDARVFHAPLTYRSAPLASGEEFLAGTIEHGILGTRWVSDAIGDPVYRAALAAAIAQGGTGSREFLVAADFVSTPGGPEASEVGIEREPSVRVAGTGSQGVAVPELWAAQVEQQGSNSVAHTELATLELHRIIDPECDGTEDAPGTHTLRAAWGAADAAAGDADVAAGAGASAEARRIGALLATLRV</sequence>
<dbReference type="Pfam" id="PF18085">
    <property type="entry name" value="Mak_N_cap"/>
    <property type="match status" value="1"/>
</dbReference>
<evidence type="ECO:0000256" key="1">
    <source>
        <dbReference type="ARBA" id="ARBA00022679"/>
    </source>
</evidence>
<keyword evidence="7" id="KW-1185">Reference proteome</keyword>
<comment type="caution">
    <text evidence="6">The sequence shown here is derived from an EMBL/GenBank/DDBJ whole genome shotgun (WGS) entry which is preliminary data.</text>
</comment>
<dbReference type="RefSeq" id="WP_209704717.1">
    <property type="nucleotide sequence ID" value="NZ_JAFIDA010000001.1"/>
</dbReference>
<dbReference type="Proteomes" id="UP000675163">
    <property type="component" value="Unassembled WGS sequence"/>
</dbReference>
<dbReference type="InterPro" id="IPR040999">
    <property type="entry name" value="Mak_N_cap"/>
</dbReference>
<evidence type="ECO:0000259" key="5">
    <source>
        <dbReference type="Pfam" id="PF18085"/>
    </source>
</evidence>
<organism evidence="6 7">
    <name type="scientific">Leucobacter exalbidus</name>
    <dbReference type="NCBI Taxonomy" id="662960"/>
    <lineage>
        <taxon>Bacteria</taxon>
        <taxon>Bacillati</taxon>
        <taxon>Actinomycetota</taxon>
        <taxon>Actinomycetes</taxon>
        <taxon>Micrococcales</taxon>
        <taxon>Microbacteriaceae</taxon>
        <taxon>Leucobacter</taxon>
    </lineage>
</organism>
<keyword evidence="1" id="KW-0808">Transferase</keyword>
<evidence type="ECO:0000256" key="2">
    <source>
        <dbReference type="ARBA" id="ARBA00022741"/>
    </source>
</evidence>
<proteinExistence type="predicted"/>
<evidence type="ECO:0000313" key="7">
    <source>
        <dbReference type="Proteomes" id="UP000675163"/>
    </source>
</evidence>
<keyword evidence="2" id="KW-0547">Nucleotide-binding</keyword>
<keyword evidence="4" id="KW-0067">ATP-binding</keyword>
<dbReference type="AlphaFoldDB" id="A0A940PKQ4"/>
<dbReference type="GO" id="GO:0016301">
    <property type="term" value="F:kinase activity"/>
    <property type="evidence" value="ECO:0007669"/>
    <property type="project" value="UniProtKB-KW"/>
</dbReference>
<evidence type="ECO:0000313" key="6">
    <source>
        <dbReference type="EMBL" id="MBP1325717.1"/>
    </source>
</evidence>